<organism evidence="1">
    <name type="scientific">uncultured Chloroflexia bacterium</name>
    <dbReference type="NCBI Taxonomy" id="1672391"/>
    <lineage>
        <taxon>Bacteria</taxon>
        <taxon>Bacillati</taxon>
        <taxon>Chloroflexota</taxon>
        <taxon>Chloroflexia</taxon>
        <taxon>environmental samples</taxon>
    </lineage>
</organism>
<evidence type="ECO:0000313" key="1">
    <source>
        <dbReference type="EMBL" id="CAA9222537.1"/>
    </source>
</evidence>
<protein>
    <submittedName>
        <fullName evidence="1">Uncharacterized protein</fullName>
    </submittedName>
</protein>
<reference evidence="1" key="1">
    <citation type="submission" date="2020-02" db="EMBL/GenBank/DDBJ databases">
        <authorList>
            <person name="Meier V. D."/>
        </authorList>
    </citation>
    <scope>NUCLEOTIDE SEQUENCE</scope>
    <source>
        <strain evidence="1">AVDCRST_MAG93</strain>
    </source>
</reference>
<name>A0A6J4HGF9_9CHLR</name>
<dbReference type="EMBL" id="CADCTR010000169">
    <property type="protein sequence ID" value="CAA9222537.1"/>
    <property type="molecule type" value="Genomic_DNA"/>
</dbReference>
<gene>
    <name evidence="1" type="ORF">AVDCRST_MAG93-510</name>
</gene>
<proteinExistence type="predicted"/>
<sequence>MRITDIGTFIRSHLRITIARFFAMADEGAGARGQIGRVANTSLCQFEPEKDGDG</sequence>
<dbReference type="AlphaFoldDB" id="A0A6J4HGF9"/>
<accession>A0A6J4HGF9</accession>